<evidence type="ECO:0000256" key="2">
    <source>
        <dbReference type="ARBA" id="ARBA00022676"/>
    </source>
</evidence>
<comment type="caution">
    <text evidence="6">The sequence shown here is derived from an EMBL/GenBank/DDBJ whole genome shotgun (WGS) entry which is preliminary data.</text>
</comment>
<protein>
    <submittedName>
        <fullName evidence="6">Glycosyltransferase</fullName>
        <ecNumber evidence="6">2.4.-.-</ecNumber>
    </submittedName>
</protein>
<dbReference type="Pfam" id="PF00535">
    <property type="entry name" value="Glycos_transf_2"/>
    <property type="match status" value="1"/>
</dbReference>
<accession>A0ABT6Y3R9</accession>
<feature type="transmembrane region" description="Helical" evidence="4">
    <location>
        <begin position="252"/>
        <end position="274"/>
    </location>
</feature>
<organism evidence="6 7">
    <name type="scientific">Flectobacillus roseus</name>
    <dbReference type="NCBI Taxonomy" id="502259"/>
    <lineage>
        <taxon>Bacteria</taxon>
        <taxon>Pseudomonadati</taxon>
        <taxon>Bacteroidota</taxon>
        <taxon>Cytophagia</taxon>
        <taxon>Cytophagales</taxon>
        <taxon>Flectobacillaceae</taxon>
        <taxon>Flectobacillus</taxon>
    </lineage>
</organism>
<reference evidence="6 7" key="1">
    <citation type="submission" date="2023-05" db="EMBL/GenBank/DDBJ databases">
        <title>Novel species of genus Flectobacillus isolated from stream in China.</title>
        <authorList>
            <person name="Lu H."/>
        </authorList>
    </citation>
    <scope>NUCLEOTIDE SEQUENCE [LARGE SCALE GENOMIC DNA]</scope>
    <source>
        <strain evidence="6 7">KCTC 42575</strain>
    </source>
</reference>
<evidence type="ECO:0000256" key="3">
    <source>
        <dbReference type="ARBA" id="ARBA00022679"/>
    </source>
</evidence>
<evidence type="ECO:0000256" key="4">
    <source>
        <dbReference type="SAM" id="Phobius"/>
    </source>
</evidence>
<comment type="similarity">
    <text evidence="1">Belongs to the glycosyltransferase 2 family.</text>
</comment>
<dbReference type="PANTHER" id="PTHR43630:SF1">
    <property type="entry name" value="POLY-BETA-1,6-N-ACETYL-D-GLUCOSAMINE SYNTHASE"/>
    <property type="match status" value="1"/>
</dbReference>
<keyword evidence="4" id="KW-0472">Membrane</keyword>
<dbReference type="PANTHER" id="PTHR43630">
    <property type="entry name" value="POLY-BETA-1,6-N-ACETYL-D-GLUCOSAMINE SYNTHASE"/>
    <property type="match status" value="1"/>
</dbReference>
<dbReference type="GO" id="GO:0016757">
    <property type="term" value="F:glycosyltransferase activity"/>
    <property type="evidence" value="ECO:0007669"/>
    <property type="project" value="UniProtKB-KW"/>
</dbReference>
<keyword evidence="4" id="KW-1133">Transmembrane helix</keyword>
<dbReference type="Gene3D" id="3.90.550.10">
    <property type="entry name" value="Spore Coat Polysaccharide Biosynthesis Protein SpsA, Chain A"/>
    <property type="match status" value="1"/>
</dbReference>
<proteinExistence type="inferred from homology"/>
<dbReference type="SUPFAM" id="SSF53448">
    <property type="entry name" value="Nucleotide-diphospho-sugar transferases"/>
    <property type="match status" value="1"/>
</dbReference>
<name>A0ABT6Y3R9_9BACT</name>
<dbReference type="InterPro" id="IPR001173">
    <property type="entry name" value="Glyco_trans_2-like"/>
</dbReference>
<evidence type="ECO:0000256" key="1">
    <source>
        <dbReference type="ARBA" id="ARBA00006739"/>
    </source>
</evidence>
<dbReference type="EMBL" id="JASHIF010000002">
    <property type="protein sequence ID" value="MDI9858214.1"/>
    <property type="molecule type" value="Genomic_DNA"/>
</dbReference>
<feature type="domain" description="Glycosyltransferase 2-like" evidence="5">
    <location>
        <begin position="18"/>
        <end position="186"/>
    </location>
</feature>
<feature type="transmembrane region" description="Helical" evidence="4">
    <location>
        <begin position="320"/>
        <end position="337"/>
    </location>
</feature>
<feature type="transmembrane region" description="Helical" evidence="4">
    <location>
        <begin position="281"/>
        <end position="300"/>
    </location>
</feature>
<sequence length="343" mass="39218">MEVDKNTLSNDEKPLVTIWIAARNEEGNIIECLESIHATNFPKNQLQVLIGDDQSSDQTASLVSDYIQDKPYFELISVQKTINAQRGKANVLANLYEHSKGKYFLITDADVKVNPDWIEGMIAGFENNPKLGHQVGVTAVRGKSLWHQYQSIDWLHALTLLRTAALINLPLTGLGNNSGMTREAYEATGGYAKIPFSITEDFALFHEVVKQGYSFNNSINQQVFAQTLPMTNLKEFLHQRKRWMVGALQCPWWIVFLLYCQALFLPILVAISCVFSWKIALGIWLIKWLGQTLTVLPTILKLKQIHLIKHLLSYELYANWWQITMVIFYAIPIKIDWKGRIYS</sequence>
<dbReference type="RefSeq" id="WP_283343461.1">
    <property type="nucleotide sequence ID" value="NZ_JASHIF010000002.1"/>
</dbReference>
<dbReference type="InterPro" id="IPR029044">
    <property type="entry name" value="Nucleotide-diphossugar_trans"/>
</dbReference>
<keyword evidence="4" id="KW-0812">Transmembrane</keyword>
<keyword evidence="2 6" id="KW-0328">Glycosyltransferase</keyword>
<evidence type="ECO:0000259" key="5">
    <source>
        <dbReference type="Pfam" id="PF00535"/>
    </source>
</evidence>
<evidence type="ECO:0000313" key="7">
    <source>
        <dbReference type="Proteomes" id="UP001236507"/>
    </source>
</evidence>
<keyword evidence="3 6" id="KW-0808">Transferase</keyword>
<keyword evidence="7" id="KW-1185">Reference proteome</keyword>
<gene>
    <name evidence="6" type="ORF">QM524_03220</name>
</gene>
<evidence type="ECO:0000313" key="6">
    <source>
        <dbReference type="EMBL" id="MDI9858214.1"/>
    </source>
</evidence>
<dbReference type="EC" id="2.4.-.-" evidence="6"/>
<dbReference type="Proteomes" id="UP001236507">
    <property type="component" value="Unassembled WGS sequence"/>
</dbReference>